<evidence type="ECO:0000256" key="3">
    <source>
        <dbReference type="ARBA" id="ARBA00035306"/>
    </source>
</evidence>
<feature type="compositionally biased region" description="Low complexity" evidence="7">
    <location>
        <begin position="350"/>
        <end position="369"/>
    </location>
</feature>
<dbReference type="Proteomes" id="UP000650467">
    <property type="component" value="Unassembled WGS sequence"/>
</dbReference>
<feature type="compositionally biased region" description="Low complexity" evidence="7">
    <location>
        <begin position="333"/>
        <end position="343"/>
    </location>
</feature>
<comment type="caution">
    <text evidence="8">The sequence shown here is derived from an EMBL/GenBank/DDBJ whole genome shotgun (WGS) entry which is preliminary data.</text>
</comment>
<evidence type="ECO:0000256" key="4">
    <source>
        <dbReference type="ARBA" id="ARBA00035393"/>
    </source>
</evidence>
<accession>A0A835VTT7</accession>
<comment type="function">
    <text evidence="6">Catalyzes the hydrolysis of queuosine 5'-phosphate, releasing the nucleobase queuine (q). Is required for salvage of queuine from exogenous queuosine (Q) that is imported and then converted to queuosine 5'-phosphate intracellularly.</text>
</comment>
<evidence type="ECO:0000256" key="7">
    <source>
        <dbReference type="SAM" id="MobiDB-lite"/>
    </source>
</evidence>
<dbReference type="GO" id="GO:0006400">
    <property type="term" value="P:tRNA modification"/>
    <property type="evidence" value="ECO:0007669"/>
    <property type="project" value="TreeGrafter"/>
</dbReference>
<proteinExistence type="inferred from homology"/>
<keyword evidence="1 6" id="KW-0378">Hydrolase</keyword>
<dbReference type="GO" id="GO:0016787">
    <property type="term" value="F:hydrolase activity"/>
    <property type="evidence" value="ECO:0007669"/>
    <property type="project" value="UniProtKB-KW"/>
</dbReference>
<dbReference type="Pfam" id="PF10343">
    <property type="entry name" value="Q_salvage"/>
    <property type="match status" value="1"/>
</dbReference>
<comment type="catalytic activity">
    <reaction evidence="5 6">
        <text>queuosine 5'-phosphate + H2O = queuine + D-ribose 5-phosphate</text>
        <dbReference type="Rhea" id="RHEA:75387"/>
        <dbReference type="ChEBI" id="CHEBI:15377"/>
        <dbReference type="ChEBI" id="CHEBI:17433"/>
        <dbReference type="ChEBI" id="CHEBI:78346"/>
        <dbReference type="ChEBI" id="CHEBI:194371"/>
    </reaction>
    <physiologicalReaction direction="left-to-right" evidence="5 6">
        <dbReference type="Rhea" id="RHEA:75388"/>
    </physiologicalReaction>
</comment>
<dbReference type="EC" id="3.2.2.-" evidence="6"/>
<dbReference type="InterPro" id="IPR019438">
    <property type="entry name" value="Q_salvage"/>
</dbReference>
<dbReference type="AlphaFoldDB" id="A0A835VTT7"/>
<name>A0A835VTT7_CHLIN</name>
<sequence length="431" mass="43408">MPGAPNVLEDVHRSCAEVAALHREHVSIDDTALTALAAELAAAADDVRCAVRGLPLPIRFSSLEQELTLLALFHLLDFGSGYLATPAARRQSGGREWREALLYGLLGLHLGGTRLDSHKLKSFSMYDVNQVFGLDATVEVPVMPGVTMAKPGPLQPLCKSLLAALNDTGAQLAEAGHKTPGELLLAVGEELGKAGRTSASAFVEELVDALPAFRDTLLYDGRTLVLQRRAQNLAADLACVYGGREGGARFAFPDVEQLAGDSGPTTIAALRAKGVLRVADPDLAATLDSGAELPAGPHERALRAAAVVACDRLAAAADAAANSSSSGGGGTVASGASQAPPAEGAEEGKAAAAGDEGGDAEPSAAEAAATAAAAGAGGTGGGGGSNTGAAAATAAAIRPVDVGAYLCYLTEPGRELADKVKPHVTLGVTGY</sequence>
<evidence type="ECO:0000256" key="1">
    <source>
        <dbReference type="ARBA" id="ARBA00022801"/>
    </source>
</evidence>
<protein>
    <recommendedName>
        <fullName evidence="3 6">Queuosine 5'-phosphate N-glycosylase/hydrolase</fullName>
        <ecNumber evidence="6">3.2.2.-</ecNumber>
    </recommendedName>
    <alternativeName>
        <fullName evidence="4 6">Queuosine-nucleotide N-glycosylase/hydrolase</fullName>
    </alternativeName>
</protein>
<comment type="similarity">
    <text evidence="2 6">Belongs to the QNG1 protein family.</text>
</comment>
<dbReference type="OrthoDB" id="416777at2759"/>
<organism evidence="8 9">
    <name type="scientific">Chlamydomonas incerta</name>
    <dbReference type="NCBI Taxonomy" id="51695"/>
    <lineage>
        <taxon>Eukaryota</taxon>
        <taxon>Viridiplantae</taxon>
        <taxon>Chlorophyta</taxon>
        <taxon>core chlorophytes</taxon>
        <taxon>Chlorophyceae</taxon>
        <taxon>CS clade</taxon>
        <taxon>Chlamydomonadales</taxon>
        <taxon>Chlamydomonadaceae</taxon>
        <taxon>Chlamydomonas</taxon>
    </lineage>
</organism>
<dbReference type="EMBL" id="JAEHOC010000032">
    <property type="protein sequence ID" value="KAG2429042.1"/>
    <property type="molecule type" value="Genomic_DNA"/>
</dbReference>
<gene>
    <name evidence="8" type="ORF">HXX76_011284</name>
</gene>
<reference evidence="8" key="1">
    <citation type="journal article" date="2020" name="bioRxiv">
        <title>Comparative genomics of Chlamydomonas.</title>
        <authorList>
            <person name="Craig R.J."/>
            <person name="Hasan A.R."/>
            <person name="Ness R.W."/>
            <person name="Keightley P.D."/>
        </authorList>
    </citation>
    <scope>NUCLEOTIDE SEQUENCE</scope>
    <source>
        <strain evidence="8">SAG 7.73</strain>
    </source>
</reference>
<evidence type="ECO:0000256" key="5">
    <source>
        <dbReference type="ARBA" id="ARBA00048204"/>
    </source>
</evidence>
<evidence type="ECO:0000256" key="6">
    <source>
        <dbReference type="RuleBase" id="RU365002"/>
    </source>
</evidence>
<evidence type="ECO:0000313" key="9">
    <source>
        <dbReference type="Proteomes" id="UP000650467"/>
    </source>
</evidence>
<feature type="region of interest" description="Disordered" evidence="7">
    <location>
        <begin position="321"/>
        <end position="369"/>
    </location>
</feature>
<dbReference type="PANTHER" id="PTHR21314">
    <property type="entry name" value="QUEUOSINE 5'-PHOSPHATE N-GLYCOSYLASE_HYDROLASE-RELATED"/>
    <property type="match status" value="1"/>
</dbReference>
<evidence type="ECO:0000313" key="8">
    <source>
        <dbReference type="EMBL" id="KAG2429042.1"/>
    </source>
</evidence>
<dbReference type="PANTHER" id="PTHR21314:SF0">
    <property type="entry name" value="QUEUOSINE 5'-PHOSPHATE N-GLYCOSYLASE_HYDROLASE"/>
    <property type="match status" value="1"/>
</dbReference>
<evidence type="ECO:0000256" key="2">
    <source>
        <dbReference type="ARBA" id="ARBA00035119"/>
    </source>
</evidence>
<keyword evidence="9" id="KW-1185">Reference proteome</keyword>